<name>A0A445MY37_9BACT</name>
<proteinExistence type="predicted"/>
<organism evidence="1">
    <name type="scientific">uncultured Desulfobacterium sp</name>
    <dbReference type="NCBI Taxonomy" id="201089"/>
    <lineage>
        <taxon>Bacteria</taxon>
        <taxon>Pseudomonadati</taxon>
        <taxon>Thermodesulfobacteriota</taxon>
        <taxon>Desulfobacteria</taxon>
        <taxon>Desulfobacterales</taxon>
        <taxon>Desulfobacteriaceae</taxon>
        <taxon>Desulfobacterium</taxon>
        <taxon>environmental samples</taxon>
    </lineage>
</organism>
<dbReference type="AlphaFoldDB" id="A0A445MY37"/>
<sequence length="65" mass="7456">MNVKIDDAINHMTDAKNYLEFLRETSSQVLQNPTAFCTVIEQSTDFYIDLLDSTIEDLRETQAQA</sequence>
<protein>
    <submittedName>
        <fullName evidence="1">Uncharacterized protein</fullName>
    </submittedName>
</protein>
<evidence type="ECO:0000313" key="1">
    <source>
        <dbReference type="EMBL" id="SPD74271.1"/>
    </source>
</evidence>
<gene>
    <name evidence="1" type="ORF">PITCH_A220038</name>
</gene>
<dbReference type="EMBL" id="OJIN01000135">
    <property type="protein sequence ID" value="SPD74271.1"/>
    <property type="molecule type" value="Genomic_DNA"/>
</dbReference>
<reference evidence="1" key="1">
    <citation type="submission" date="2018-01" db="EMBL/GenBank/DDBJ databases">
        <authorList>
            <person name="Regsiter A."/>
            <person name="William W."/>
        </authorList>
    </citation>
    <scope>NUCLEOTIDE SEQUENCE</scope>
    <source>
        <strain evidence="1">TRIP AH-1</strain>
    </source>
</reference>
<accession>A0A445MY37</accession>